<dbReference type="RefSeq" id="YP_009882187.1">
    <property type="nucleotide sequence ID" value="NC_049445.1"/>
</dbReference>
<sequence>MSIKLSKIVTVVDIKRRTTAKFFNSVRKGDQIRIEHNAGNHPYKSTSPRYTVTNMSTMEQLTINNASLLNGLDVFNFLESA</sequence>
<organism evidence="1 2">
    <name type="scientific">Acinetobacter phage AbTZA1</name>
    <dbReference type="NCBI Taxonomy" id="2500827"/>
    <lineage>
        <taxon>Viruses</taxon>
        <taxon>Duplodnaviria</taxon>
        <taxon>Heunggongvirae</taxon>
        <taxon>Uroviricota</taxon>
        <taxon>Caudoviricetes</taxon>
        <taxon>Pantevenvirales</taxon>
        <taxon>Straboviridae</taxon>
        <taxon>Twarogvirinae</taxon>
        <taxon>Hadassahvirus</taxon>
        <taxon>Hadassahvirus azbtza1</taxon>
    </lineage>
</organism>
<dbReference type="GeneID" id="55811483"/>
<dbReference type="KEGG" id="vg:55811483"/>
<dbReference type="Proteomes" id="UP000287416">
    <property type="component" value="Segment"/>
</dbReference>
<reference evidence="1 2" key="1">
    <citation type="submission" date="2018-12" db="EMBL/GenBank/DDBJ databases">
        <title>Successful treatment of antibiotic resistant microbial bone infection with bacteriophages.</title>
        <authorList>
            <person name="Nir-Paz R."/>
            <person name="Gelman D."/>
            <person name="Khouri A."/>
            <person name="Sisson B.M."/>
            <person name="Fackler J."/>
            <person name="Oren S.A."/>
            <person name="Khalifa L."/>
            <person name="Rimon A."/>
            <person name="Glazer S.C."/>
            <person name="Moses A.E."/>
            <person name="Yoram W."/>
            <person name="Schooley R.T."/>
            <person name="Hazan R."/>
        </authorList>
    </citation>
    <scope>NUCLEOTIDE SEQUENCE [LARGE SCALE GENOMIC DNA]</scope>
</reference>
<evidence type="ECO:0000313" key="1">
    <source>
        <dbReference type="EMBL" id="AZU98731.1"/>
    </source>
</evidence>
<evidence type="ECO:0000313" key="2">
    <source>
        <dbReference type="Proteomes" id="UP000287416"/>
    </source>
</evidence>
<name>A0A3T0IH67_9CAUD</name>
<dbReference type="EMBL" id="MK278860">
    <property type="protein sequence ID" value="AZU98731.1"/>
    <property type="molecule type" value="Genomic_DNA"/>
</dbReference>
<keyword evidence="2" id="KW-1185">Reference proteome</keyword>
<protein>
    <submittedName>
        <fullName evidence="1">Uncharacterized protein</fullName>
    </submittedName>
</protein>
<proteinExistence type="predicted"/>
<accession>A0A3T0IH67</accession>